<dbReference type="RefSeq" id="WP_164550307.1">
    <property type="nucleotide sequence ID" value="NZ_JBHTMH010000003.1"/>
</dbReference>
<evidence type="ECO:0000256" key="4">
    <source>
        <dbReference type="ARBA" id="ARBA00023237"/>
    </source>
</evidence>
<dbReference type="SUPFAM" id="SSF56925">
    <property type="entry name" value="OMPA-like"/>
    <property type="match status" value="1"/>
</dbReference>
<evidence type="ECO:0000256" key="6">
    <source>
        <dbReference type="SAM" id="SignalP"/>
    </source>
</evidence>
<protein>
    <submittedName>
        <fullName evidence="8">Autotransporter beta-domain protein</fullName>
    </submittedName>
</protein>
<dbReference type="InterPro" id="IPR006315">
    <property type="entry name" value="OM_autotransptr_brl_dom"/>
</dbReference>
<organism evidence="8 9">
    <name type="scientific">Devosia equisanguinis</name>
    <dbReference type="NCBI Taxonomy" id="2490941"/>
    <lineage>
        <taxon>Bacteria</taxon>
        <taxon>Pseudomonadati</taxon>
        <taxon>Pseudomonadota</taxon>
        <taxon>Alphaproteobacteria</taxon>
        <taxon>Hyphomicrobiales</taxon>
        <taxon>Devosiaceae</taxon>
        <taxon>Devosia</taxon>
    </lineage>
</organism>
<keyword evidence="3" id="KW-0472">Membrane</keyword>
<keyword evidence="9" id="KW-1185">Reference proteome</keyword>
<gene>
    <name evidence="8" type="ORF">DEVEQU_01537</name>
</gene>
<dbReference type="InterPro" id="IPR011250">
    <property type="entry name" value="OMP/PagP_B-barrel"/>
</dbReference>
<accession>A0A447IA52</accession>
<dbReference type="EMBL" id="UZWD01000022">
    <property type="protein sequence ID" value="VDS04402.1"/>
    <property type="molecule type" value="Genomic_DNA"/>
</dbReference>
<comment type="subcellular location">
    <subcellularLocation>
        <location evidence="1">Cell outer membrane</location>
    </subcellularLocation>
</comment>
<feature type="domain" description="Outer membrane protein beta-barrel" evidence="7">
    <location>
        <begin position="8"/>
        <end position="226"/>
    </location>
</feature>
<evidence type="ECO:0000259" key="7">
    <source>
        <dbReference type="Pfam" id="PF13505"/>
    </source>
</evidence>
<feature type="signal peptide" evidence="6">
    <location>
        <begin position="1"/>
        <end position="20"/>
    </location>
</feature>
<evidence type="ECO:0000256" key="5">
    <source>
        <dbReference type="ARBA" id="ARBA00038306"/>
    </source>
</evidence>
<dbReference type="PANTHER" id="PTHR34001">
    <property type="entry name" value="BLL7405 PROTEIN"/>
    <property type="match status" value="1"/>
</dbReference>
<name>A0A447IA52_9HYPH</name>
<reference evidence="8 9" key="1">
    <citation type="submission" date="2018-12" db="EMBL/GenBank/DDBJ databases">
        <authorList>
            <person name="Criscuolo A."/>
        </authorList>
    </citation>
    <scope>NUCLEOTIDE SEQUENCE [LARGE SCALE GENOMIC DNA]</scope>
    <source>
        <strain evidence="8">ACIP1116281</strain>
    </source>
</reference>
<dbReference type="Proteomes" id="UP000268844">
    <property type="component" value="Unassembled WGS sequence"/>
</dbReference>
<dbReference type="NCBIfam" id="TIGR01414">
    <property type="entry name" value="autotrans_barl"/>
    <property type="match status" value="1"/>
</dbReference>
<dbReference type="InterPro" id="IPR027385">
    <property type="entry name" value="Beta-barrel_OMP"/>
</dbReference>
<evidence type="ECO:0000313" key="8">
    <source>
        <dbReference type="EMBL" id="VDS04402.1"/>
    </source>
</evidence>
<evidence type="ECO:0000256" key="2">
    <source>
        <dbReference type="ARBA" id="ARBA00022729"/>
    </source>
</evidence>
<dbReference type="Pfam" id="PF13505">
    <property type="entry name" value="OMP_b-brl"/>
    <property type="match status" value="1"/>
</dbReference>
<evidence type="ECO:0000256" key="3">
    <source>
        <dbReference type="ARBA" id="ARBA00023136"/>
    </source>
</evidence>
<comment type="similarity">
    <text evidence="5">Belongs to the Omp25/RopB family.</text>
</comment>
<dbReference type="PANTHER" id="PTHR34001:SF3">
    <property type="entry name" value="BLL7405 PROTEIN"/>
    <property type="match status" value="1"/>
</dbReference>
<dbReference type="GO" id="GO:0009279">
    <property type="term" value="C:cell outer membrane"/>
    <property type="evidence" value="ECO:0007669"/>
    <property type="project" value="UniProtKB-SubCell"/>
</dbReference>
<sequence length="226" mass="23198">MKRFGIVLSAVLAVTASAQAADLNWSSPAASPIYSSTPASGWSGFYAGINGGYAWGNSTTNPALPGSPATVNNSGWTIGGQAGYNFDMGGFVLGAEADLQWANIAFSTPAGAAGNFDAVTDVFGTARIRAGIPVGQVMPYATIGGAYGHGTAKITNNQNVVTSQTANHMGWAAGVGLEAQATPNLSFKAEYLYVDLGKQTYAGLPVGNLDISPRFSVVRAGVNYKF</sequence>
<keyword evidence="2 6" id="KW-0732">Signal</keyword>
<dbReference type="InterPro" id="IPR051692">
    <property type="entry name" value="OMP-like"/>
</dbReference>
<dbReference type="AlphaFoldDB" id="A0A447IA52"/>
<proteinExistence type="inferred from homology"/>
<evidence type="ECO:0000313" key="9">
    <source>
        <dbReference type="Proteomes" id="UP000268844"/>
    </source>
</evidence>
<evidence type="ECO:0000256" key="1">
    <source>
        <dbReference type="ARBA" id="ARBA00004442"/>
    </source>
</evidence>
<keyword evidence="4" id="KW-0998">Cell outer membrane</keyword>
<feature type="chain" id="PRO_5019135738" evidence="6">
    <location>
        <begin position="21"/>
        <end position="226"/>
    </location>
</feature>
<dbReference type="Gene3D" id="2.40.160.20">
    <property type="match status" value="1"/>
</dbReference>